<evidence type="ECO:0000313" key="14">
    <source>
        <dbReference type="EMBL" id="GAA4099371.1"/>
    </source>
</evidence>
<evidence type="ECO:0000256" key="6">
    <source>
        <dbReference type="ARBA" id="ARBA00023077"/>
    </source>
</evidence>
<dbReference type="RefSeq" id="WP_345104782.1">
    <property type="nucleotide sequence ID" value="NZ_BAABCV010000008.1"/>
</dbReference>
<dbReference type="Pfam" id="PF13715">
    <property type="entry name" value="CarbopepD_reg_2"/>
    <property type="match status" value="1"/>
</dbReference>
<feature type="chain" id="PRO_5047163438" evidence="11">
    <location>
        <begin position="24"/>
        <end position="777"/>
    </location>
</feature>
<dbReference type="Gene3D" id="2.170.130.10">
    <property type="entry name" value="TonB-dependent receptor, plug domain"/>
    <property type="match status" value="1"/>
</dbReference>
<name>A0ABP7WXL9_9SPHI</name>
<keyword evidence="4" id="KW-0812">Transmembrane</keyword>
<dbReference type="Gene3D" id="2.40.170.20">
    <property type="entry name" value="TonB-dependent receptor, beta-barrel domain"/>
    <property type="match status" value="1"/>
</dbReference>
<keyword evidence="5 11" id="KW-0732">Signal</keyword>
<comment type="similarity">
    <text evidence="10">Belongs to the TonB-dependent receptor family.</text>
</comment>
<evidence type="ECO:0000256" key="1">
    <source>
        <dbReference type="ARBA" id="ARBA00004571"/>
    </source>
</evidence>
<feature type="signal peptide" evidence="11">
    <location>
        <begin position="1"/>
        <end position="23"/>
    </location>
</feature>
<dbReference type="Pfam" id="PF00593">
    <property type="entry name" value="TonB_dep_Rec_b-barrel"/>
    <property type="match status" value="1"/>
</dbReference>
<evidence type="ECO:0000259" key="12">
    <source>
        <dbReference type="Pfam" id="PF00593"/>
    </source>
</evidence>
<keyword evidence="6 10" id="KW-0798">TonB box</keyword>
<evidence type="ECO:0000256" key="2">
    <source>
        <dbReference type="ARBA" id="ARBA00022448"/>
    </source>
</evidence>
<evidence type="ECO:0000256" key="4">
    <source>
        <dbReference type="ARBA" id="ARBA00022692"/>
    </source>
</evidence>
<evidence type="ECO:0000256" key="7">
    <source>
        <dbReference type="ARBA" id="ARBA00023136"/>
    </source>
</evidence>
<dbReference type="SUPFAM" id="SSF49464">
    <property type="entry name" value="Carboxypeptidase regulatory domain-like"/>
    <property type="match status" value="1"/>
</dbReference>
<gene>
    <name evidence="14" type="ORF">GCM10022392_24450</name>
</gene>
<dbReference type="InterPro" id="IPR039426">
    <property type="entry name" value="TonB-dep_rcpt-like"/>
</dbReference>
<dbReference type="InterPro" id="IPR012910">
    <property type="entry name" value="Plug_dom"/>
</dbReference>
<dbReference type="PANTHER" id="PTHR30069:SF29">
    <property type="entry name" value="HEMOGLOBIN AND HEMOGLOBIN-HAPTOGLOBIN-BINDING PROTEIN 1-RELATED"/>
    <property type="match status" value="1"/>
</dbReference>
<reference evidence="15" key="1">
    <citation type="journal article" date="2019" name="Int. J. Syst. Evol. Microbiol.">
        <title>The Global Catalogue of Microorganisms (GCM) 10K type strain sequencing project: providing services to taxonomists for standard genome sequencing and annotation.</title>
        <authorList>
            <consortium name="The Broad Institute Genomics Platform"/>
            <consortium name="The Broad Institute Genome Sequencing Center for Infectious Disease"/>
            <person name="Wu L."/>
            <person name="Ma J."/>
        </authorList>
    </citation>
    <scope>NUCLEOTIDE SEQUENCE [LARGE SCALE GENOMIC DNA]</scope>
    <source>
        <strain evidence="15">JCM 17085</strain>
    </source>
</reference>
<keyword evidence="9" id="KW-0998">Cell outer membrane</keyword>
<dbReference type="InterPro" id="IPR008969">
    <property type="entry name" value="CarboxyPept-like_regulatory"/>
</dbReference>
<dbReference type="PANTHER" id="PTHR30069">
    <property type="entry name" value="TONB-DEPENDENT OUTER MEMBRANE RECEPTOR"/>
    <property type="match status" value="1"/>
</dbReference>
<evidence type="ECO:0000313" key="15">
    <source>
        <dbReference type="Proteomes" id="UP001500841"/>
    </source>
</evidence>
<protein>
    <submittedName>
        <fullName evidence="14">TonB-dependent receptor</fullName>
    </submittedName>
</protein>
<proteinExistence type="inferred from homology"/>
<feature type="domain" description="TonB-dependent receptor plug" evidence="13">
    <location>
        <begin position="148"/>
        <end position="224"/>
    </location>
</feature>
<keyword evidence="3" id="KW-1134">Transmembrane beta strand</keyword>
<evidence type="ECO:0000259" key="13">
    <source>
        <dbReference type="Pfam" id="PF07715"/>
    </source>
</evidence>
<dbReference type="Proteomes" id="UP001500841">
    <property type="component" value="Unassembled WGS sequence"/>
</dbReference>
<dbReference type="InterPro" id="IPR000531">
    <property type="entry name" value="Beta-barrel_TonB"/>
</dbReference>
<evidence type="ECO:0000256" key="5">
    <source>
        <dbReference type="ARBA" id="ARBA00022729"/>
    </source>
</evidence>
<dbReference type="Gene3D" id="2.60.40.1120">
    <property type="entry name" value="Carboxypeptidase-like, regulatory domain"/>
    <property type="match status" value="1"/>
</dbReference>
<dbReference type="InterPro" id="IPR037066">
    <property type="entry name" value="Plug_dom_sf"/>
</dbReference>
<feature type="domain" description="TonB-dependent receptor-like beta-barrel" evidence="12">
    <location>
        <begin position="291"/>
        <end position="735"/>
    </location>
</feature>
<keyword evidence="15" id="KW-1185">Reference proteome</keyword>
<dbReference type="EMBL" id="BAABCV010000008">
    <property type="protein sequence ID" value="GAA4099371.1"/>
    <property type="molecule type" value="Genomic_DNA"/>
</dbReference>
<dbReference type="InterPro" id="IPR036942">
    <property type="entry name" value="Beta-barrel_TonB_sf"/>
</dbReference>
<evidence type="ECO:0000256" key="10">
    <source>
        <dbReference type="RuleBase" id="RU003357"/>
    </source>
</evidence>
<comment type="subcellular location">
    <subcellularLocation>
        <location evidence="1">Cell outer membrane</location>
        <topology evidence="1">Multi-pass membrane protein</topology>
    </subcellularLocation>
</comment>
<keyword evidence="8 14" id="KW-0675">Receptor</keyword>
<sequence>MHKRFRYIFFLLILFCLVTAAQAQKKYTIDGTVKDAATGETLIGATVRLQELKHSGATTNGYGFFSLTAVEGDYLLNVSYIGYETITQRIKLDKNSQLDIRLISNNTLQEVSISGKTHKSDNIDNPQMGVNRLDLSQINNVPVIFGEKDVIKTIQLLPGVKSTGDGNTGFYVRGGNSDQNLVLLDEAVVYNASHLFGFFSTFNSDAIKDVSLYKGGMPAQYGGRLSSVLDIKMLDGNDKRLNVQGGIGLIASRIKVEGPIVANKSSFMISARRTYADLFLKLSPDSNTRGASLYFYDLNAKFHYRFDDKNTIYLSGYFGKDVLGLKDNFGTNWGNQTTTLRFTHIFNNKLFLNSSFIYSNYNFLIQSFLSDNDFKVRSKIRDFSLKEDFQYFLSDNNTFYFGVNGTYHSISPGDITSSTTSEVNPQTIQQRYGLESSAYLSDDWKVTDKVELLYGMRFSTFSLLGPGKFTTYSPADVPLYYQNYGHGDIVKTYLNLEPRFSVSYKLNDQNSVKASYNRNTQNIHLISNSTSASPSDLYVMSSNNIKPGLSDQVALGYFKNLANNQYEFSSEVYYKAMQNQIDYKNGAQLIANQDVESQLIYGNGRAYGLELFFKKHYGKLNGWIGYTLSKTENRFDDVNDGHYFAATHDRTHDISIVGIYQLSKRWTLSGTFVYATGNAVTYPHAKYQVGGLTTFYYADRNADRMPAYSRLDIGATLEGKPHKRFHSSWTFGLYNAYNRKNAYTITFQDDPHDHSRTQAVKTSLFGRIPSVTYNFTY</sequence>
<dbReference type="Pfam" id="PF07715">
    <property type="entry name" value="Plug"/>
    <property type="match status" value="1"/>
</dbReference>
<organism evidence="14 15">
    <name type="scientific">Mucilaginibacter panaciglaebae</name>
    <dbReference type="NCBI Taxonomy" id="502331"/>
    <lineage>
        <taxon>Bacteria</taxon>
        <taxon>Pseudomonadati</taxon>
        <taxon>Bacteroidota</taxon>
        <taxon>Sphingobacteriia</taxon>
        <taxon>Sphingobacteriales</taxon>
        <taxon>Sphingobacteriaceae</taxon>
        <taxon>Mucilaginibacter</taxon>
    </lineage>
</organism>
<evidence type="ECO:0000256" key="8">
    <source>
        <dbReference type="ARBA" id="ARBA00023170"/>
    </source>
</evidence>
<keyword evidence="7 10" id="KW-0472">Membrane</keyword>
<keyword evidence="2" id="KW-0813">Transport</keyword>
<evidence type="ECO:0000256" key="11">
    <source>
        <dbReference type="SAM" id="SignalP"/>
    </source>
</evidence>
<evidence type="ECO:0000256" key="9">
    <source>
        <dbReference type="ARBA" id="ARBA00023237"/>
    </source>
</evidence>
<dbReference type="SUPFAM" id="SSF56935">
    <property type="entry name" value="Porins"/>
    <property type="match status" value="1"/>
</dbReference>
<accession>A0ABP7WXL9</accession>
<comment type="caution">
    <text evidence="14">The sequence shown here is derived from an EMBL/GenBank/DDBJ whole genome shotgun (WGS) entry which is preliminary data.</text>
</comment>
<evidence type="ECO:0000256" key="3">
    <source>
        <dbReference type="ARBA" id="ARBA00022452"/>
    </source>
</evidence>